<dbReference type="OrthoDB" id="10052586at2759"/>
<sequence>MVVRTYQDDTAPQSPRTTTGTTSNDSSTERSHHINPIKETQEDVHKYLTKPPPVQKIIAIRDANNDQEEGYKQFVELFGLKVNNNRDDGCNAPGTGETERKERYEQNDIIYGETGYFQRDILLIKFFGKKIRDRIGDSLTVDEVDNKVIDNAEKTLYISHSITGMRHLRDLFIQVWVAVNNEIEQHYSEEKADKIYEYTQMMTNQPEMPKKQRTFLVNVQ</sequence>
<dbReference type="EMBL" id="CAJOBC010036818">
    <property type="protein sequence ID" value="CAF4121333.1"/>
    <property type="molecule type" value="Genomic_DNA"/>
</dbReference>
<dbReference type="GO" id="GO:0006605">
    <property type="term" value="P:protein targeting"/>
    <property type="evidence" value="ECO:0007669"/>
    <property type="project" value="InterPro"/>
</dbReference>
<dbReference type="Proteomes" id="UP000663829">
    <property type="component" value="Unassembled WGS sequence"/>
</dbReference>
<evidence type="ECO:0000313" key="3">
    <source>
        <dbReference type="EMBL" id="CAF4121333.1"/>
    </source>
</evidence>
<dbReference type="AlphaFoldDB" id="A0A815DPK0"/>
<evidence type="ECO:0000256" key="1">
    <source>
        <dbReference type="SAM" id="MobiDB-lite"/>
    </source>
</evidence>
<comment type="caution">
    <text evidence="2">The sequence shown here is derived from an EMBL/GenBank/DDBJ whole genome shotgun (WGS) entry which is preliminary data.</text>
</comment>
<evidence type="ECO:0000313" key="4">
    <source>
        <dbReference type="Proteomes" id="UP000663829"/>
    </source>
</evidence>
<feature type="compositionally biased region" description="Low complexity" evidence="1">
    <location>
        <begin position="14"/>
        <end position="26"/>
    </location>
</feature>
<feature type="region of interest" description="Disordered" evidence="1">
    <location>
        <begin position="1"/>
        <end position="45"/>
    </location>
</feature>
<accession>A0A815DPK0</accession>
<dbReference type="EMBL" id="CAJNOQ010012424">
    <property type="protein sequence ID" value="CAF1299686.1"/>
    <property type="molecule type" value="Genomic_DNA"/>
</dbReference>
<reference evidence="2" key="1">
    <citation type="submission" date="2021-02" db="EMBL/GenBank/DDBJ databases">
        <authorList>
            <person name="Nowell W R."/>
        </authorList>
    </citation>
    <scope>NUCLEOTIDE SEQUENCE</scope>
</reference>
<protein>
    <submittedName>
        <fullName evidence="2">Uncharacterized protein</fullName>
    </submittedName>
</protein>
<dbReference type="PANTHER" id="PTHR30612:SF0">
    <property type="entry name" value="CHLOROPLAST PROTEIN-TRANSPORTING ATPASE"/>
    <property type="match status" value="1"/>
</dbReference>
<dbReference type="GO" id="GO:0005524">
    <property type="term" value="F:ATP binding"/>
    <property type="evidence" value="ECO:0007669"/>
    <property type="project" value="InterPro"/>
</dbReference>
<dbReference type="InterPro" id="IPR000185">
    <property type="entry name" value="SecA"/>
</dbReference>
<organism evidence="2 4">
    <name type="scientific">Didymodactylos carnosus</name>
    <dbReference type="NCBI Taxonomy" id="1234261"/>
    <lineage>
        <taxon>Eukaryota</taxon>
        <taxon>Metazoa</taxon>
        <taxon>Spiralia</taxon>
        <taxon>Gnathifera</taxon>
        <taxon>Rotifera</taxon>
        <taxon>Eurotatoria</taxon>
        <taxon>Bdelloidea</taxon>
        <taxon>Philodinida</taxon>
        <taxon>Philodinidae</taxon>
        <taxon>Didymodactylos</taxon>
    </lineage>
</organism>
<name>A0A815DPK0_9BILA</name>
<evidence type="ECO:0000313" key="2">
    <source>
        <dbReference type="EMBL" id="CAF1299686.1"/>
    </source>
</evidence>
<dbReference type="InterPro" id="IPR027417">
    <property type="entry name" value="P-loop_NTPase"/>
</dbReference>
<proteinExistence type="predicted"/>
<keyword evidence="4" id="KW-1185">Reference proteome</keyword>
<dbReference type="GO" id="GO:0006886">
    <property type="term" value="P:intracellular protein transport"/>
    <property type="evidence" value="ECO:0007669"/>
    <property type="project" value="InterPro"/>
</dbReference>
<dbReference type="PANTHER" id="PTHR30612">
    <property type="entry name" value="SECA INNER MEMBRANE COMPONENT OF SEC PROTEIN SECRETION SYSTEM"/>
    <property type="match status" value="1"/>
</dbReference>
<dbReference type="Gene3D" id="3.40.50.300">
    <property type="entry name" value="P-loop containing nucleotide triphosphate hydrolases"/>
    <property type="match status" value="1"/>
</dbReference>
<gene>
    <name evidence="2" type="ORF">GPM918_LOCUS28456</name>
    <name evidence="3" type="ORF">SRO942_LOCUS28959</name>
</gene>
<dbReference type="Proteomes" id="UP000681722">
    <property type="component" value="Unassembled WGS sequence"/>
</dbReference>